<dbReference type="Pfam" id="PF05346">
    <property type="entry name" value="DUF747"/>
    <property type="match status" value="1"/>
</dbReference>
<organism evidence="8 9">
    <name type="scientific">Physocladia obscura</name>
    <dbReference type="NCBI Taxonomy" id="109957"/>
    <lineage>
        <taxon>Eukaryota</taxon>
        <taxon>Fungi</taxon>
        <taxon>Fungi incertae sedis</taxon>
        <taxon>Chytridiomycota</taxon>
        <taxon>Chytridiomycota incertae sedis</taxon>
        <taxon>Chytridiomycetes</taxon>
        <taxon>Chytridiales</taxon>
        <taxon>Chytriomycetaceae</taxon>
        <taxon>Physocladia</taxon>
    </lineage>
</organism>
<protein>
    <submittedName>
        <fullName evidence="8">Uncharacterized protein</fullName>
    </submittedName>
</protein>
<sequence>MEMTVKQQHEGEVRIETKSEISSASTYDAIVNESEFENLLCENESKESTVAPLAGEPEYFPRAPGLPKIRMRSLSTSDIIVDDGDADDDVFSAEDEARVPVVKENITNVNQQILQQNNYTSINNSNINNNNNIISLSNFALSSSSSSESLAAGGGQQVAQSLLDLLLDQHKHPTQPLFIPSPKQSHEDTTHIVLQQQFPATSPISTPTATYSMNLSPNTDSPLRVTHSHASSSVSGTTPTQVSYQKLSTEISQSTEPPLTHSLSTLTLPTSNISKQLNLQNQQNQQPQLHISTIPNIAKTHIFDYFRGQLVSSEYLHDLGVDAVTGVDAKKERIENFLSVPWEFEKLMLLGYLICLDSFLYVFTILPARIIIALFTVANSAFSDMPNSEATTVETAMRKKRLTTSQKCDLMKGLLVGICCYMLENVDGSRLYHSVRGQSTVKLYVIFNCLEICDKLCSAFGHDILDSLFSKTTIDSGLPFRRINRVSHFLLALCYIFLHSMVLFYEVMALNVAINSYNNALLSLLLSNQFVEIKGSVFKKFERENLFQLSCAVPFFKGAAMRLQSLPQTVHAFTHAPLSPNAHAVLQALVYPAIAILGTEFLVDWLKHAFITKFNQLKVSVVYRKYRETLCRDLVVTRSSVGDDGSSSSGGVVVEGVEIGYVDKSPSVARRIGFVSVPLACLVIRVALQTARMVCVGGECGGAAWNAARSIPMPEALAGVLGRVGACFTSGEDAGIGECLGRVLKAAYFDRESWRWVAVRVGVFGSAVGVIAGTYVVLFAVKLFVGYNLIKIAQHRVQQQQISDNIVTTAPLPPSTPTQSVPQSQTAAPTMNRNRRGSTASFTDSKKTGVGELAKGLGLPIVPAFTGTTASADDGYGTNYPIPPSNGPDEKLDRVDRFAMVKSRIV</sequence>
<evidence type="ECO:0000256" key="4">
    <source>
        <dbReference type="ARBA" id="ARBA00022989"/>
    </source>
</evidence>
<dbReference type="InterPro" id="IPR008010">
    <property type="entry name" value="Tatp1"/>
</dbReference>
<dbReference type="EMBL" id="JADGJH010001482">
    <property type="protein sequence ID" value="KAJ3113030.1"/>
    <property type="molecule type" value="Genomic_DNA"/>
</dbReference>
<dbReference type="AlphaFoldDB" id="A0AAD5T1U0"/>
<feature type="transmembrane region" description="Helical" evidence="7">
    <location>
        <begin position="761"/>
        <end position="785"/>
    </location>
</feature>
<feature type="compositionally biased region" description="Polar residues" evidence="6">
    <location>
        <begin position="827"/>
        <end position="843"/>
    </location>
</feature>
<evidence type="ECO:0000256" key="7">
    <source>
        <dbReference type="SAM" id="Phobius"/>
    </source>
</evidence>
<keyword evidence="3 7" id="KW-0812">Transmembrane</keyword>
<feature type="region of interest" description="Disordered" evidence="6">
    <location>
        <begin position="810"/>
        <end position="846"/>
    </location>
</feature>
<feature type="region of interest" description="Disordered" evidence="6">
    <location>
        <begin position="203"/>
        <end position="242"/>
    </location>
</feature>
<name>A0AAD5T1U0_9FUNG</name>
<evidence type="ECO:0000313" key="9">
    <source>
        <dbReference type="Proteomes" id="UP001211907"/>
    </source>
</evidence>
<keyword evidence="4 7" id="KW-1133">Transmembrane helix</keyword>
<feature type="compositionally biased region" description="Low complexity" evidence="6">
    <location>
        <begin position="817"/>
        <end position="826"/>
    </location>
</feature>
<dbReference type="Proteomes" id="UP001211907">
    <property type="component" value="Unassembled WGS sequence"/>
</dbReference>
<feature type="transmembrane region" description="Helical" evidence="7">
    <location>
        <begin position="358"/>
        <end position="378"/>
    </location>
</feature>
<feature type="compositionally biased region" description="Polar residues" evidence="6">
    <location>
        <begin position="211"/>
        <end position="221"/>
    </location>
</feature>
<keyword evidence="5 7" id="KW-0472">Membrane</keyword>
<proteinExistence type="inferred from homology"/>
<evidence type="ECO:0000256" key="5">
    <source>
        <dbReference type="ARBA" id="ARBA00023136"/>
    </source>
</evidence>
<evidence type="ECO:0000256" key="2">
    <source>
        <dbReference type="ARBA" id="ARBA00008803"/>
    </source>
</evidence>
<reference evidence="8" key="1">
    <citation type="submission" date="2020-05" db="EMBL/GenBank/DDBJ databases">
        <title>Phylogenomic resolution of chytrid fungi.</title>
        <authorList>
            <person name="Stajich J.E."/>
            <person name="Amses K."/>
            <person name="Simmons R."/>
            <person name="Seto K."/>
            <person name="Myers J."/>
            <person name="Bonds A."/>
            <person name="Quandt C.A."/>
            <person name="Barry K."/>
            <person name="Liu P."/>
            <person name="Grigoriev I."/>
            <person name="Longcore J.E."/>
            <person name="James T.Y."/>
        </authorList>
    </citation>
    <scope>NUCLEOTIDE SEQUENCE</scope>
    <source>
        <strain evidence="8">JEL0513</strain>
    </source>
</reference>
<dbReference type="PANTHER" id="PTHR13317">
    <property type="entry name" value="TRANSMEMBRANE ANTERIOR POSTERIOR TRANSFORMATION PROTEIN 1 HOMOLOG"/>
    <property type="match status" value="1"/>
</dbReference>
<evidence type="ECO:0000256" key="3">
    <source>
        <dbReference type="ARBA" id="ARBA00022692"/>
    </source>
</evidence>
<dbReference type="PANTHER" id="PTHR13317:SF4">
    <property type="entry name" value="TRANSMEMBRANE ANTERIOR POSTERIOR TRANSFORMATION PROTEIN 1 HOMOLOG"/>
    <property type="match status" value="1"/>
</dbReference>
<evidence type="ECO:0000313" key="8">
    <source>
        <dbReference type="EMBL" id="KAJ3113030.1"/>
    </source>
</evidence>
<comment type="similarity">
    <text evidence="2">Belongs to the TAPT1 family.</text>
</comment>
<feature type="transmembrane region" description="Helical" evidence="7">
    <location>
        <begin position="489"/>
        <end position="514"/>
    </location>
</feature>
<evidence type="ECO:0000256" key="6">
    <source>
        <dbReference type="SAM" id="MobiDB-lite"/>
    </source>
</evidence>
<feature type="compositionally biased region" description="Polar residues" evidence="6">
    <location>
        <begin position="228"/>
        <end position="242"/>
    </location>
</feature>
<feature type="transmembrane region" description="Helical" evidence="7">
    <location>
        <begin position="584"/>
        <end position="603"/>
    </location>
</feature>
<dbReference type="GO" id="GO:0005789">
    <property type="term" value="C:endoplasmic reticulum membrane"/>
    <property type="evidence" value="ECO:0007669"/>
    <property type="project" value="TreeGrafter"/>
</dbReference>
<comment type="caution">
    <text evidence="8">The sequence shown here is derived from an EMBL/GenBank/DDBJ whole genome shotgun (WGS) entry which is preliminary data.</text>
</comment>
<gene>
    <name evidence="8" type="ORF">HK100_002125</name>
</gene>
<evidence type="ECO:0000256" key="1">
    <source>
        <dbReference type="ARBA" id="ARBA00004141"/>
    </source>
</evidence>
<keyword evidence="9" id="KW-1185">Reference proteome</keyword>
<comment type="subcellular location">
    <subcellularLocation>
        <location evidence="1">Membrane</location>
        <topology evidence="1">Multi-pass membrane protein</topology>
    </subcellularLocation>
</comment>
<accession>A0AAD5T1U0</accession>